<reference evidence="2" key="1">
    <citation type="submission" date="2020-06" db="EMBL/GenBank/DDBJ databases">
        <authorList>
            <person name="Li T."/>
            <person name="Hu X."/>
            <person name="Zhang T."/>
            <person name="Song X."/>
            <person name="Zhang H."/>
            <person name="Dai N."/>
            <person name="Sheng W."/>
            <person name="Hou X."/>
            <person name="Wei L."/>
        </authorList>
    </citation>
    <scope>NUCLEOTIDE SEQUENCE</scope>
    <source>
        <strain evidence="2">KEN1</strain>
        <tissue evidence="2">Leaf</tissue>
    </source>
</reference>
<protein>
    <submittedName>
        <fullName evidence="2">Mitochondrial protein</fullName>
    </submittedName>
</protein>
<comment type="caution">
    <text evidence="2">The sequence shown here is derived from an EMBL/GenBank/DDBJ whole genome shotgun (WGS) entry which is preliminary data.</text>
</comment>
<proteinExistence type="predicted"/>
<evidence type="ECO:0000259" key="1">
    <source>
        <dbReference type="Pfam" id="PF07727"/>
    </source>
</evidence>
<name>A0AAW2XL71_9LAMI</name>
<dbReference type="EMBL" id="JACGWN010000004">
    <property type="protein sequence ID" value="KAL0453616.1"/>
    <property type="molecule type" value="Genomic_DNA"/>
</dbReference>
<sequence>MITEVKHYLDRLFTIKDLGITKYFLGLAIARSPQGIVVTQTKYIKDIVVDTGLLDARTASTPLPPCIKFTSDAGAKLTHPDIYRQLVGKLLYLNFTKPDTSYACQQLSQYLHNPYQQHLDVTLHLVCYLKGTLHKGIFFPSQNTLSLKVYSDVDWASCIDTRRSLTGYCIFLGGALISWKTKK</sequence>
<dbReference type="PANTHER" id="PTHR11439">
    <property type="entry name" value="GAG-POL-RELATED RETROTRANSPOSON"/>
    <property type="match status" value="1"/>
</dbReference>
<dbReference type="AlphaFoldDB" id="A0AAW2XL71"/>
<dbReference type="InterPro" id="IPR013103">
    <property type="entry name" value="RVT_2"/>
</dbReference>
<reference evidence="2" key="2">
    <citation type="journal article" date="2024" name="Plant">
        <title>Genomic evolution and insights into agronomic trait innovations of Sesamum species.</title>
        <authorList>
            <person name="Miao H."/>
            <person name="Wang L."/>
            <person name="Qu L."/>
            <person name="Liu H."/>
            <person name="Sun Y."/>
            <person name="Le M."/>
            <person name="Wang Q."/>
            <person name="Wei S."/>
            <person name="Zheng Y."/>
            <person name="Lin W."/>
            <person name="Duan Y."/>
            <person name="Cao H."/>
            <person name="Xiong S."/>
            <person name="Wang X."/>
            <person name="Wei L."/>
            <person name="Li C."/>
            <person name="Ma Q."/>
            <person name="Ju M."/>
            <person name="Zhao R."/>
            <person name="Li G."/>
            <person name="Mu C."/>
            <person name="Tian Q."/>
            <person name="Mei H."/>
            <person name="Zhang T."/>
            <person name="Gao T."/>
            <person name="Zhang H."/>
        </authorList>
    </citation>
    <scope>NUCLEOTIDE SEQUENCE</scope>
    <source>
        <strain evidence="2">KEN1</strain>
    </source>
</reference>
<dbReference type="Pfam" id="PF07727">
    <property type="entry name" value="RVT_2"/>
    <property type="match status" value="1"/>
</dbReference>
<dbReference type="PANTHER" id="PTHR11439:SF465">
    <property type="entry name" value="REVERSE TRANSCRIPTASE TY1_COPIA-TYPE DOMAIN-CONTAINING PROTEIN"/>
    <property type="match status" value="1"/>
</dbReference>
<evidence type="ECO:0000313" key="2">
    <source>
        <dbReference type="EMBL" id="KAL0453616.1"/>
    </source>
</evidence>
<dbReference type="CDD" id="cd09272">
    <property type="entry name" value="RNase_HI_RT_Ty1"/>
    <property type="match status" value="1"/>
</dbReference>
<gene>
    <name evidence="2" type="ORF">Slati_1339700</name>
</gene>
<organism evidence="2">
    <name type="scientific">Sesamum latifolium</name>
    <dbReference type="NCBI Taxonomy" id="2727402"/>
    <lineage>
        <taxon>Eukaryota</taxon>
        <taxon>Viridiplantae</taxon>
        <taxon>Streptophyta</taxon>
        <taxon>Embryophyta</taxon>
        <taxon>Tracheophyta</taxon>
        <taxon>Spermatophyta</taxon>
        <taxon>Magnoliopsida</taxon>
        <taxon>eudicotyledons</taxon>
        <taxon>Gunneridae</taxon>
        <taxon>Pentapetalae</taxon>
        <taxon>asterids</taxon>
        <taxon>lamiids</taxon>
        <taxon>Lamiales</taxon>
        <taxon>Pedaliaceae</taxon>
        <taxon>Sesamum</taxon>
    </lineage>
</organism>
<feature type="domain" description="Reverse transcriptase Ty1/copia-type" evidence="1">
    <location>
        <begin position="1"/>
        <end position="63"/>
    </location>
</feature>
<accession>A0AAW2XL71</accession>